<dbReference type="Proteomes" id="UP001209878">
    <property type="component" value="Unassembled WGS sequence"/>
</dbReference>
<keyword evidence="4" id="KW-1185">Reference proteome</keyword>
<proteinExistence type="predicted"/>
<sequence>MDNNELKDALEKRGKSTEGSRRAKIERYMKMETNCSGLVDLTFQSYCIVKYDIPFFCRLFGLAGRVGKHVYCSADDSCLAFSCCVNLKLFIYRHALTAFVRYDPCPRT</sequence>
<feature type="domain" description="SAP" evidence="2">
    <location>
        <begin position="1"/>
        <end position="32"/>
    </location>
</feature>
<gene>
    <name evidence="3" type="ORF">NP493_715g02005</name>
</gene>
<reference evidence="3" key="1">
    <citation type="journal article" date="2023" name="Mol. Biol. Evol.">
        <title>Third-Generation Sequencing Reveals the Adaptive Role of the Epigenome in Three Deep-Sea Polychaetes.</title>
        <authorList>
            <person name="Perez M."/>
            <person name="Aroh O."/>
            <person name="Sun Y."/>
            <person name="Lan Y."/>
            <person name="Juniper S.K."/>
            <person name="Young C.R."/>
            <person name="Angers B."/>
            <person name="Qian P.Y."/>
        </authorList>
    </citation>
    <scope>NUCLEOTIDE SEQUENCE</scope>
    <source>
        <strain evidence="3">R07B-5</strain>
    </source>
</reference>
<dbReference type="InterPro" id="IPR003034">
    <property type="entry name" value="SAP_dom"/>
</dbReference>
<organism evidence="3 4">
    <name type="scientific">Ridgeia piscesae</name>
    <name type="common">Tubeworm</name>
    <dbReference type="NCBI Taxonomy" id="27915"/>
    <lineage>
        <taxon>Eukaryota</taxon>
        <taxon>Metazoa</taxon>
        <taxon>Spiralia</taxon>
        <taxon>Lophotrochozoa</taxon>
        <taxon>Annelida</taxon>
        <taxon>Polychaeta</taxon>
        <taxon>Sedentaria</taxon>
        <taxon>Canalipalpata</taxon>
        <taxon>Sabellida</taxon>
        <taxon>Siboglinidae</taxon>
        <taxon>Ridgeia</taxon>
    </lineage>
</organism>
<evidence type="ECO:0000256" key="1">
    <source>
        <dbReference type="SAM" id="MobiDB-lite"/>
    </source>
</evidence>
<evidence type="ECO:0000313" key="3">
    <source>
        <dbReference type="EMBL" id="KAK2175675.1"/>
    </source>
</evidence>
<evidence type="ECO:0000313" key="4">
    <source>
        <dbReference type="Proteomes" id="UP001209878"/>
    </source>
</evidence>
<dbReference type="AlphaFoldDB" id="A0AAD9NMQ3"/>
<accession>A0AAD9NMQ3</accession>
<dbReference type="PROSITE" id="PS50800">
    <property type="entry name" value="SAP"/>
    <property type="match status" value="1"/>
</dbReference>
<name>A0AAD9NMQ3_RIDPI</name>
<comment type="caution">
    <text evidence="3">The sequence shown here is derived from an EMBL/GenBank/DDBJ whole genome shotgun (WGS) entry which is preliminary data.</text>
</comment>
<feature type="region of interest" description="Disordered" evidence="1">
    <location>
        <begin position="1"/>
        <end position="21"/>
    </location>
</feature>
<evidence type="ECO:0000259" key="2">
    <source>
        <dbReference type="PROSITE" id="PS50800"/>
    </source>
</evidence>
<protein>
    <recommendedName>
        <fullName evidence="2">SAP domain-containing protein</fullName>
    </recommendedName>
</protein>
<dbReference type="EMBL" id="JAODUO010000714">
    <property type="protein sequence ID" value="KAK2175675.1"/>
    <property type="molecule type" value="Genomic_DNA"/>
</dbReference>